<dbReference type="PANTHER" id="PTHR10218:SF362">
    <property type="entry name" value="G PROTEIN ALPHA O SUBUNIT"/>
    <property type="match status" value="1"/>
</dbReference>
<keyword evidence="9" id="KW-0449">Lipoprotein</keyword>
<dbReference type="PROSITE" id="PS51882">
    <property type="entry name" value="G_ALPHA"/>
    <property type="match status" value="1"/>
</dbReference>
<feature type="binding site" evidence="10">
    <location>
        <begin position="262"/>
        <end position="265"/>
    </location>
    <ligand>
        <name>GTP</name>
        <dbReference type="ChEBI" id="CHEBI:37565"/>
    </ligand>
</feature>
<dbReference type="FunFam" id="3.40.50.300:FF:002307">
    <property type="entry name" value="Guanine nucleotide-binding protein G(k) subunit alpha"/>
    <property type="match status" value="1"/>
</dbReference>
<evidence type="ECO:0000256" key="4">
    <source>
        <dbReference type="ARBA" id="ARBA00022741"/>
    </source>
</evidence>
<dbReference type="InterPro" id="IPR027417">
    <property type="entry name" value="P-loop_NTPase"/>
</dbReference>
<dbReference type="PANTHER" id="PTHR10218">
    <property type="entry name" value="GTP-BINDING PROTEIN ALPHA SUBUNIT"/>
    <property type="match status" value="1"/>
</dbReference>
<evidence type="ECO:0000313" key="12">
    <source>
        <dbReference type="EMBL" id="KAF2071505.1"/>
    </source>
</evidence>
<dbReference type="GO" id="GO:0031683">
    <property type="term" value="F:G-protein beta/gamma-subunit complex binding"/>
    <property type="evidence" value="ECO:0007669"/>
    <property type="project" value="InterPro"/>
</dbReference>
<dbReference type="GO" id="GO:0005737">
    <property type="term" value="C:cytoplasm"/>
    <property type="evidence" value="ECO:0007669"/>
    <property type="project" value="TreeGrafter"/>
</dbReference>
<dbReference type="Pfam" id="PF00503">
    <property type="entry name" value="G-alpha"/>
    <property type="match status" value="1"/>
</dbReference>
<dbReference type="GO" id="GO:0001664">
    <property type="term" value="F:G protein-coupled receptor binding"/>
    <property type="evidence" value="ECO:0007669"/>
    <property type="project" value="TreeGrafter"/>
</dbReference>
<dbReference type="GO" id="GO:0003924">
    <property type="term" value="F:GTPase activity"/>
    <property type="evidence" value="ECO:0007669"/>
    <property type="project" value="InterPro"/>
</dbReference>
<keyword evidence="5 11" id="KW-0460">Magnesium</keyword>
<proteinExistence type="inferred from homology"/>
<keyword evidence="8" id="KW-0807">Transducer</keyword>
<keyword evidence="7" id="KW-0564">Palmitate</keyword>
<dbReference type="AlphaFoldDB" id="A0A8J4UXU7"/>
<evidence type="ECO:0000256" key="9">
    <source>
        <dbReference type="ARBA" id="ARBA00023288"/>
    </source>
</evidence>
<comment type="caution">
    <text evidence="12">The sequence shown here is derived from an EMBL/GenBank/DDBJ whole genome shotgun (WGS) entry which is preliminary data.</text>
</comment>
<evidence type="ECO:0000256" key="8">
    <source>
        <dbReference type="ARBA" id="ARBA00023224"/>
    </source>
</evidence>
<dbReference type="Gene3D" id="1.10.400.10">
    <property type="entry name" value="GI Alpha 1, domain 2-like"/>
    <property type="match status" value="1"/>
</dbReference>
<dbReference type="OrthoDB" id="5817230at2759"/>
<gene>
    <name evidence="12" type="ORF">CYY_007183</name>
</gene>
<evidence type="ECO:0000256" key="7">
    <source>
        <dbReference type="ARBA" id="ARBA00023139"/>
    </source>
</evidence>
<dbReference type="SMART" id="SM00275">
    <property type="entry name" value="G_alpha"/>
    <property type="match status" value="1"/>
</dbReference>
<keyword evidence="4 10" id="KW-0547">Nucleotide-binding</keyword>
<dbReference type="GO" id="GO:0005525">
    <property type="term" value="F:GTP binding"/>
    <property type="evidence" value="ECO:0007669"/>
    <property type="project" value="UniProtKB-KW"/>
</dbReference>
<dbReference type="GO" id="GO:0005834">
    <property type="term" value="C:heterotrimeric G-protein complex"/>
    <property type="evidence" value="ECO:0007669"/>
    <property type="project" value="TreeGrafter"/>
</dbReference>
<dbReference type="GO" id="GO:0046872">
    <property type="term" value="F:metal ion binding"/>
    <property type="evidence" value="ECO:0007669"/>
    <property type="project" value="UniProtKB-KW"/>
</dbReference>
<feature type="binding site" evidence="10">
    <location>
        <begin position="168"/>
        <end position="174"/>
    </location>
    <ligand>
        <name>GTP</name>
        <dbReference type="ChEBI" id="CHEBI:37565"/>
    </ligand>
</feature>
<dbReference type="InterPro" id="IPR011025">
    <property type="entry name" value="GproteinA_insert"/>
</dbReference>
<organism evidence="12 13">
    <name type="scientific">Polysphondylium violaceum</name>
    <dbReference type="NCBI Taxonomy" id="133409"/>
    <lineage>
        <taxon>Eukaryota</taxon>
        <taxon>Amoebozoa</taxon>
        <taxon>Evosea</taxon>
        <taxon>Eumycetozoa</taxon>
        <taxon>Dictyostelia</taxon>
        <taxon>Dictyosteliales</taxon>
        <taxon>Dictyosteliaceae</taxon>
        <taxon>Polysphondylium</taxon>
    </lineage>
</organism>
<feature type="binding site" evidence="10">
    <location>
        <begin position="193"/>
        <end position="197"/>
    </location>
    <ligand>
        <name>GTP</name>
        <dbReference type="ChEBI" id="CHEBI:37565"/>
    </ligand>
</feature>
<dbReference type="Proteomes" id="UP000695562">
    <property type="component" value="Unassembled WGS sequence"/>
</dbReference>
<accession>A0A8J4UXU7</accession>
<evidence type="ECO:0000256" key="6">
    <source>
        <dbReference type="ARBA" id="ARBA00023134"/>
    </source>
</evidence>
<dbReference type="PRINTS" id="PR00318">
    <property type="entry name" value="GPROTEINA"/>
</dbReference>
<feature type="binding site" evidence="11">
    <location>
        <position position="174"/>
    </location>
    <ligand>
        <name>Mg(2+)</name>
        <dbReference type="ChEBI" id="CHEBI:18420"/>
    </ligand>
</feature>
<dbReference type="CDD" id="cd00066">
    <property type="entry name" value="G-alpha"/>
    <property type="match status" value="1"/>
</dbReference>
<feature type="binding site" evidence="10">
    <location>
        <position position="317"/>
    </location>
    <ligand>
        <name>GTP</name>
        <dbReference type="ChEBI" id="CHEBI:37565"/>
    </ligand>
</feature>
<dbReference type="InterPro" id="IPR001019">
    <property type="entry name" value="Gprotein_alpha_su"/>
</dbReference>
<keyword evidence="6 10" id="KW-0342">GTP-binding</keyword>
<reference evidence="12" key="1">
    <citation type="submission" date="2020-01" db="EMBL/GenBank/DDBJ databases">
        <title>Development of genomics and gene disruption for Polysphondylium violaceum indicates a role for the polyketide synthase stlB in stalk morphogenesis.</title>
        <authorList>
            <person name="Narita B."/>
            <person name="Kawabe Y."/>
            <person name="Kin K."/>
            <person name="Saito T."/>
            <person name="Gibbs R."/>
            <person name="Kuspa A."/>
            <person name="Muzny D."/>
            <person name="Queller D."/>
            <person name="Richards S."/>
            <person name="Strassman J."/>
            <person name="Sucgang R."/>
            <person name="Worley K."/>
            <person name="Schaap P."/>
        </authorList>
    </citation>
    <scope>NUCLEOTIDE SEQUENCE</scope>
    <source>
        <strain evidence="12">QSvi11</strain>
    </source>
</reference>
<evidence type="ECO:0000256" key="3">
    <source>
        <dbReference type="ARBA" id="ARBA00022723"/>
    </source>
</evidence>
<keyword evidence="2" id="KW-0519">Myristate</keyword>
<evidence type="ECO:0000256" key="11">
    <source>
        <dbReference type="PIRSR" id="PIRSR601019-2"/>
    </source>
</evidence>
<feature type="binding site" evidence="11">
    <location>
        <position position="43"/>
    </location>
    <ligand>
        <name>Mg(2+)</name>
        <dbReference type="ChEBI" id="CHEBI:18420"/>
    </ligand>
</feature>
<evidence type="ECO:0000313" key="13">
    <source>
        <dbReference type="Proteomes" id="UP000695562"/>
    </source>
</evidence>
<evidence type="ECO:0000256" key="1">
    <source>
        <dbReference type="ARBA" id="ARBA00005804"/>
    </source>
</evidence>
<evidence type="ECO:0000256" key="2">
    <source>
        <dbReference type="ARBA" id="ARBA00022707"/>
    </source>
</evidence>
<keyword evidence="3 11" id="KW-0479">Metal-binding</keyword>
<dbReference type="SUPFAM" id="SSF52540">
    <property type="entry name" value="P-loop containing nucleoside triphosphate hydrolases"/>
    <property type="match status" value="1"/>
</dbReference>
<dbReference type="EMBL" id="AJWJ01000368">
    <property type="protein sequence ID" value="KAF2071505.1"/>
    <property type="molecule type" value="Genomic_DNA"/>
</dbReference>
<sequence length="343" mass="39373">MGCNVSTESKASKTIEKDLALDRKQAEKEIKLLLLGAGDSGKSTIAKQMRLIHSKGFDDKEIGQFKEIMHSNVLSCIQLLIRNTSRYGVEVDASLKDKVEYYSEINPFELPLTPQIGVEIDTIWKDSAIQTAFLKSSEFNLPEVAGYCLKNIERIASENYVPTQEDILKCRQRTTGMKETEFTVDSINFKLLDVGGQKNERRKWIHYFEDVKTIIFCVALGDYDMNLVEDEEQNRMHDSLKLWTEIINNPFFKMTTFVLFLNKNDLFREKILKAPLSNVFPDYQGGFNYEKGLEFIRNKYFSAVPAGRTVVAHVTTATDTENINVVFDAVRRNIMNTMLKIHF</sequence>
<comment type="similarity">
    <text evidence="1">Belongs to the G-alpha family.</text>
</comment>
<name>A0A8J4UXU7_9MYCE</name>
<evidence type="ECO:0000256" key="5">
    <source>
        <dbReference type="ARBA" id="ARBA00022842"/>
    </source>
</evidence>
<dbReference type="GO" id="GO:0007188">
    <property type="term" value="P:adenylate cyclase-modulating G protein-coupled receptor signaling pathway"/>
    <property type="evidence" value="ECO:0007669"/>
    <property type="project" value="TreeGrafter"/>
</dbReference>
<keyword evidence="13" id="KW-1185">Reference proteome</keyword>
<evidence type="ECO:0000256" key="10">
    <source>
        <dbReference type="PIRSR" id="PIRSR601019-1"/>
    </source>
</evidence>
<dbReference type="SUPFAM" id="SSF47895">
    <property type="entry name" value="Transducin (alpha subunit), insertion domain"/>
    <property type="match status" value="1"/>
</dbReference>
<dbReference type="Gene3D" id="3.40.50.300">
    <property type="entry name" value="P-loop containing nucleotide triphosphate hydrolases"/>
    <property type="match status" value="1"/>
</dbReference>
<protein>
    <submittedName>
        <fullName evidence="12">Uncharacterized protein</fullName>
    </submittedName>
</protein>